<reference evidence="3 4" key="1">
    <citation type="submission" date="2015-07" db="EMBL/GenBank/DDBJ databases">
        <title>Draft Genome Sequence of Malassezia furfur CBS1878 and Malassezia pachydermatis CBS1879.</title>
        <authorList>
            <person name="Triana S."/>
            <person name="Ohm R."/>
            <person name="Gonzalez A."/>
            <person name="DeCock H."/>
            <person name="Restrepo S."/>
            <person name="Celis A."/>
        </authorList>
    </citation>
    <scope>NUCLEOTIDE SEQUENCE [LARGE SCALE GENOMIC DNA]</scope>
    <source>
        <strain evidence="3 4">CBS 1879</strain>
    </source>
</reference>
<evidence type="ECO:0000259" key="2">
    <source>
        <dbReference type="Pfam" id="PF04424"/>
    </source>
</evidence>
<feature type="region of interest" description="Disordered" evidence="1">
    <location>
        <begin position="1"/>
        <end position="55"/>
    </location>
</feature>
<feature type="compositionally biased region" description="Polar residues" evidence="1">
    <location>
        <begin position="108"/>
        <end position="118"/>
    </location>
</feature>
<dbReference type="Proteomes" id="UP000037751">
    <property type="component" value="Unassembled WGS sequence"/>
</dbReference>
<feature type="domain" description="MINDY deubiquitinase" evidence="2">
    <location>
        <begin position="246"/>
        <end position="505"/>
    </location>
</feature>
<proteinExistence type="predicted"/>
<dbReference type="AlphaFoldDB" id="A0A0M8MWI7"/>
<evidence type="ECO:0000256" key="1">
    <source>
        <dbReference type="SAM" id="MobiDB-lite"/>
    </source>
</evidence>
<dbReference type="GO" id="GO:0071944">
    <property type="term" value="C:cell periphery"/>
    <property type="evidence" value="ECO:0007669"/>
    <property type="project" value="TreeGrafter"/>
</dbReference>
<feature type="compositionally biased region" description="Low complexity" evidence="1">
    <location>
        <begin position="152"/>
        <end position="179"/>
    </location>
</feature>
<dbReference type="GeneID" id="28728620"/>
<dbReference type="InterPro" id="IPR007518">
    <property type="entry name" value="MINDY"/>
</dbReference>
<dbReference type="EMBL" id="LGAV01000002">
    <property type="protein sequence ID" value="KOS15190.1"/>
    <property type="molecule type" value="Genomic_DNA"/>
</dbReference>
<dbReference type="PANTHER" id="PTHR18063:SF6">
    <property type="entry name" value="UBIQUITIN CARBOXYL-TERMINAL HYDROLASE"/>
    <property type="match status" value="1"/>
</dbReference>
<evidence type="ECO:0000313" key="3">
    <source>
        <dbReference type="EMBL" id="KOS15190.1"/>
    </source>
</evidence>
<dbReference type="PANTHER" id="PTHR18063">
    <property type="entry name" value="NF-E2 INDUCIBLE PROTEIN"/>
    <property type="match status" value="1"/>
</dbReference>
<sequence length="608" mass="64704">MAESHSHNPFLAKAAPPPAKTGHSAMDDLLGLDLTTPMPATAPAPAAPDAFGSSHHTMTDSYTPFSSSNLPGGFGDARPVNQAWSQSVGSPVSTSSPQHHHNPFLDTSARSPAPTSANPYAASEPMPELGTTTHTGASPSMASSTQPLSYMSPSTASTTTSTTTTHVPTTSTYSTVTPVESNVPSTVPAHTGLSYAKPAALGATTGAALAPPSHAGATKAQEQAQIDADAQLAQSLASANVHDDTQWALKDIVWRGTETKIIMQNENGPCSLIALCNLLLLEKQLHITPPDRPAVSYAYLSDLLTDYIMECSNGALDPSALSLVLSTLPKMLKGFQVDVFFDAPDKFGSDTGAASSGELTLFRVARVPLLHGWIADPTDSSTYAALTQVGSYNNATMLLSQNMAGMNTGSLPQLVRTFLEQYKTQLTPAGVVALKRILAPGQLAVLFRNSHLSVLYHRRADEGSMSTPSLFTLVSDSIFLMEDKIVWESLEDTTGQETRYFDGQFQQVIRSEAEWARMVDQSNVANSTESDDYALALRLQNEERQRAAARRARRGHTASPLVNVPDSSSLARFQTEPSSSQTSSSNGRVPGMNGIKKMMSKLRPNAGK</sequence>
<feature type="region of interest" description="Disordered" evidence="1">
    <location>
        <begin position="69"/>
        <end position="179"/>
    </location>
</feature>
<comment type="caution">
    <text evidence="3">The sequence shown here is derived from an EMBL/GenBank/DDBJ whole genome shotgun (WGS) entry which is preliminary data.</text>
</comment>
<dbReference type="Pfam" id="PF04424">
    <property type="entry name" value="MINDY_DUB"/>
    <property type="match status" value="1"/>
</dbReference>
<feature type="compositionally biased region" description="Low complexity" evidence="1">
    <location>
        <begin position="85"/>
        <end position="97"/>
    </location>
</feature>
<dbReference type="GO" id="GO:0005829">
    <property type="term" value="C:cytosol"/>
    <property type="evidence" value="ECO:0007669"/>
    <property type="project" value="TreeGrafter"/>
</dbReference>
<dbReference type="GO" id="GO:0071108">
    <property type="term" value="P:protein K48-linked deubiquitination"/>
    <property type="evidence" value="ECO:0007669"/>
    <property type="project" value="TreeGrafter"/>
</dbReference>
<gene>
    <name evidence="3" type="ORF">Malapachy_2253</name>
</gene>
<dbReference type="VEuPathDB" id="FungiDB:Malapachy_2253"/>
<dbReference type="GO" id="GO:0016807">
    <property type="term" value="F:cysteine-type carboxypeptidase activity"/>
    <property type="evidence" value="ECO:0007669"/>
    <property type="project" value="TreeGrafter"/>
</dbReference>
<dbReference type="GO" id="GO:0004843">
    <property type="term" value="F:cysteine-type deubiquitinase activity"/>
    <property type="evidence" value="ECO:0007669"/>
    <property type="project" value="InterPro"/>
</dbReference>
<dbReference type="InterPro" id="IPR033979">
    <property type="entry name" value="MINDY_domain"/>
</dbReference>
<accession>A0A0M8MWI7</accession>
<organism evidence="3 4">
    <name type="scientific">Malassezia pachydermatis</name>
    <dbReference type="NCBI Taxonomy" id="77020"/>
    <lineage>
        <taxon>Eukaryota</taxon>
        <taxon>Fungi</taxon>
        <taxon>Dikarya</taxon>
        <taxon>Basidiomycota</taxon>
        <taxon>Ustilaginomycotina</taxon>
        <taxon>Malasseziomycetes</taxon>
        <taxon>Malasseziales</taxon>
        <taxon>Malasseziaceae</taxon>
        <taxon>Malassezia</taxon>
    </lineage>
</organism>
<evidence type="ECO:0000313" key="4">
    <source>
        <dbReference type="Proteomes" id="UP000037751"/>
    </source>
</evidence>
<name>A0A0M8MWI7_9BASI</name>
<dbReference type="GO" id="GO:1990380">
    <property type="term" value="F:K48-linked deubiquitinase activity"/>
    <property type="evidence" value="ECO:0007669"/>
    <property type="project" value="InterPro"/>
</dbReference>
<dbReference type="OrthoDB" id="10261212at2759"/>
<feature type="region of interest" description="Disordered" evidence="1">
    <location>
        <begin position="549"/>
        <end position="608"/>
    </location>
</feature>
<feature type="compositionally biased region" description="Polar residues" evidence="1">
    <location>
        <begin position="565"/>
        <end position="577"/>
    </location>
</feature>
<protein>
    <recommendedName>
        <fullName evidence="2">MINDY deubiquitinase domain-containing protein</fullName>
    </recommendedName>
</protein>
<dbReference type="RefSeq" id="XP_017992822.1">
    <property type="nucleotide sequence ID" value="XM_018136745.1"/>
</dbReference>
<keyword evidence="4" id="KW-1185">Reference proteome</keyword>
<feature type="compositionally biased region" description="Polar residues" evidence="1">
    <location>
        <begin position="130"/>
        <end position="151"/>
    </location>
</feature>
<dbReference type="STRING" id="77020.A0A0M8MWI7"/>